<dbReference type="InterPro" id="IPR055558">
    <property type="entry name" value="DUF7134"/>
</dbReference>
<feature type="transmembrane region" description="Helical" evidence="9">
    <location>
        <begin position="88"/>
        <end position="105"/>
    </location>
</feature>
<evidence type="ECO:0000313" key="12">
    <source>
        <dbReference type="Proteomes" id="UP001500622"/>
    </source>
</evidence>
<dbReference type="Gene3D" id="1.20.5.1930">
    <property type="match status" value="1"/>
</dbReference>
<protein>
    <recommendedName>
        <fullName evidence="2">histidine kinase</fullName>
        <ecNumber evidence="2">2.7.13.3</ecNumber>
    </recommendedName>
</protein>
<sequence>MATDVFPGRLTAWLNDPVEPSWERPSPTATQLRRDVLGAAVFLVAALAMVVLTKSIGMRMDGEADWRAYVATALMIAPLAVRRRYPNSVLLVSSGLFLGLSYLSPEASMQLPFQVAYFAALYTAIAWAQDRRVLWMALALVLLTMALWIVVSYTGANTAQQYGFGSSEAADGPIGELTAGVLYGAAMNLAYFGGAILVGRASWRSALQRARLVGQTERLREQTSELARRAVVDERLRIARELHDVVAHHVAVIGIQAGAARRVLGKDLDAATEALRTVEGSSRDAVGEMRSLLGVLRSETDTTRDRSPEPALADLACLSDEYRESGLDVDLQRVEETEGDLEHVPAPMALSLYRTVQESLANVVRHSTASHVLVTLRTGGATEDGPGWVEAEIVDDGRSRPGTEGSGYGLRGIRERVSLHGGDVEIGPRRTGDGWRVRARFPLRAREPVLSA</sequence>
<evidence type="ECO:0000256" key="4">
    <source>
        <dbReference type="ARBA" id="ARBA00022679"/>
    </source>
</evidence>
<name>A0ABP8LSA7_9MICO</name>
<dbReference type="PANTHER" id="PTHR24421">
    <property type="entry name" value="NITRATE/NITRITE SENSOR PROTEIN NARX-RELATED"/>
    <property type="match status" value="1"/>
</dbReference>
<proteinExistence type="predicted"/>
<reference evidence="12" key="1">
    <citation type="journal article" date="2019" name="Int. J. Syst. Evol. Microbiol.">
        <title>The Global Catalogue of Microorganisms (GCM) 10K type strain sequencing project: providing services to taxonomists for standard genome sequencing and annotation.</title>
        <authorList>
            <consortium name="The Broad Institute Genomics Platform"/>
            <consortium name="The Broad Institute Genome Sequencing Center for Infectious Disease"/>
            <person name="Wu L."/>
            <person name="Ma J."/>
        </authorList>
    </citation>
    <scope>NUCLEOTIDE SEQUENCE [LARGE SCALE GENOMIC DNA]</scope>
    <source>
        <strain evidence="12">JCM 17810</strain>
    </source>
</reference>
<evidence type="ECO:0000256" key="5">
    <source>
        <dbReference type="ARBA" id="ARBA00022741"/>
    </source>
</evidence>
<keyword evidence="12" id="KW-1185">Reference proteome</keyword>
<keyword evidence="4" id="KW-0808">Transferase</keyword>
<dbReference type="PANTHER" id="PTHR24421:SF10">
    <property type="entry name" value="NITRATE_NITRITE SENSOR PROTEIN NARQ"/>
    <property type="match status" value="1"/>
</dbReference>
<evidence type="ECO:0000256" key="2">
    <source>
        <dbReference type="ARBA" id="ARBA00012438"/>
    </source>
</evidence>
<evidence type="ECO:0000259" key="10">
    <source>
        <dbReference type="SMART" id="SM00387"/>
    </source>
</evidence>
<dbReference type="Gene3D" id="3.30.565.10">
    <property type="entry name" value="Histidine kinase-like ATPase, C-terminal domain"/>
    <property type="match status" value="1"/>
</dbReference>
<dbReference type="EC" id="2.7.13.3" evidence="2"/>
<keyword evidence="3" id="KW-0597">Phosphoprotein</keyword>
<dbReference type="Pfam" id="PF07730">
    <property type="entry name" value="HisKA_3"/>
    <property type="match status" value="1"/>
</dbReference>
<comment type="caution">
    <text evidence="11">The sequence shown here is derived from an EMBL/GenBank/DDBJ whole genome shotgun (WGS) entry which is preliminary data.</text>
</comment>
<keyword evidence="9" id="KW-0812">Transmembrane</keyword>
<keyword evidence="5" id="KW-0547">Nucleotide-binding</keyword>
<dbReference type="InterPro" id="IPR036890">
    <property type="entry name" value="HATPase_C_sf"/>
</dbReference>
<gene>
    <name evidence="11" type="ORF">GCM10023169_41530</name>
</gene>
<evidence type="ECO:0000256" key="9">
    <source>
        <dbReference type="SAM" id="Phobius"/>
    </source>
</evidence>
<comment type="catalytic activity">
    <reaction evidence="1">
        <text>ATP + protein L-histidine = ADP + protein N-phospho-L-histidine.</text>
        <dbReference type="EC" id="2.7.13.3"/>
    </reaction>
</comment>
<accession>A0ABP8LSA7</accession>
<keyword evidence="9" id="KW-0472">Membrane</keyword>
<evidence type="ECO:0000256" key="7">
    <source>
        <dbReference type="ARBA" id="ARBA00022840"/>
    </source>
</evidence>
<dbReference type="EMBL" id="BAABGN010000028">
    <property type="protein sequence ID" value="GAA4434208.1"/>
    <property type="molecule type" value="Genomic_DNA"/>
</dbReference>
<dbReference type="InterPro" id="IPR050482">
    <property type="entry name" value="Sensor_HK_TwoCompSys"/>
</dbReference>
<feature type="transmembrane region" description="Helical" evidence="9">
    <location>
        <begin position="36"/>
        <end position="58"/>
    </location>
</feature>
<feature type="transmembrane region" description="Helical" evidence="9">
    <location>
        <begin position="135"/>
        <end position="156"/>
    </location>
</feature>
<feature type="transmembrane region" description="Helical" evidence="9">
    <location>
        <begin position="181"/>
        <end position="203"/>
    </location>
</feature>
<evidence type="ECO:0000256" key="6">
    <source>
        <dbReference type="ARBA" id="ARBA00022777"/>
    </source>
</evidence>
<keyword evidence="7" id="KW-0067">ATP-binding</keyword>
<dbReference type="Pfam" id="PF23539">
    <property type="entry name" value="DUF7134"/>
    <property type="match status" value="1"/>
</dbReference>
<evidence type="ECO:0000313" key="11">
    <source>
        <dbReference type="EMBL" id="GAA4434208.1"/>
    </source>
</evidence>
<dbReference type="InterPro" id="IPR011712">
    <property type="entry name" value="Sig_transdc_His_kin_sub3_dim/P"/>
</dbReference>
<feature type="domain" description="Histidine kinase/HSP90-like ATPase" evidence="10">
    <location>
        <begin position="347"/>
        <end position="445"/>
    </location>
</feature>
<dbReference type="InterPro" id="IPR003594">
    <property type="entry name" value="HATPase_dom"/>
</dbReference>
<evidence type="ECO:0000256" key="3">
    <source>
        <dbReference type="ARBA" id="ARBA00022553"/>
    </source>
</evidence>
<dbReference type="CDD" id="cd16917">
    <property type="entry name" value="HATPase_UhpB-NarQ-NarX-like"/>
    <property type="match status" value="1"/>
</dbReference>
<dbReference type="SMART" id="SM00387">
    <property type="entry name" value="HATPase_c"/>
    <property type="match status" value="1"/>
</dbReference>
<dbReference type="SUPFAM" id="SSF55874">
    <property type="entry name" value="ATPase domain of HSP90 chaperone/DNA topoisomerase II/histidine kinase"/>
    <property type="match status" value="1"/>
</dbReference>
<keyword evidence="9" id="KW-1133">Transmembrane helix</keyword>
<dbReference type="Proteomes" id="UP001500622">
    <property type="component" value="Unassembled WGS sequence"/>
</dbReference>
<keyword evidence="6" id="KW-0418">Kinase</keyword>
<dbReference type="Pfam" id="PF02518">
    <property type="entry name" value="HATPase_c"/>
    <property type="match status" value="1"/>
</dbReference>
<dbReference type="RefSeq" id="WP_345219202.1">
    <property type="nucleotide sequence ID" value="NZ_BAABGN010000028.1"/>
</dbReference>
<feature type="transmembrane region" description="Helical" evidence="9">
    <location>
        <begin position="111"/>
        <end position="128"/>
    </location>
</feature>
<evidence type="ECO:0000256" key="8">
    <source>
        <dbReference type="ARBA" id="ARBA00023012"/>
    </source>
</evidence>
<organism evidence="11 12">
    <name type="scientific">Georgenia halophila</name>
    <dbReference type="NCBI Taxonomy" id="620889"/>
    <lineage>
        <taxon>Bacteria</taxon>
        <taxon>Bacillati</taxon>
        <taxon>Actinomycetota</taxon>
        <taxon>Actinomycetes</taxon>
        <taxon>Micrococcales</taxon>
        <taxon>Bogoriellaceae</taxon>
        <taxon>Georgenia</taxon>
    </lineage>
</organism>
<keyword evidence="8" id="KW-0902">Two-component regulatory system</keyword>
<evidence type="ECO:0000256" key="1">
    <source>
        <dbReference type="ARBA" id="ARBA00000085"/>
    </source>
</evidence>